<organism evidence="1 3">
    <name type="scientific">Paenibacillus larvae subsp. larvae</name>
    <dbReference type="NCBI Taxonomy" id="147375"/>
    <lineage>
        <taxon>Bacteria</taxon>
        <taxon>Bacillati</taxon>
        <taxon>Bacillota</taxon>
        <taxon>Bacilli</taxon>
        <taxon>Bacillales</taxon>
        <taxon>Paenibacillaceae</taxon>
        <taxon>Paenibacillus</taxon>
    </lineage>
</organism>
<gene>
    <name evidence="1" type="ORF">ERICIII_01158</name>
    <name evidence="2" type="ORF">ERICV_01174</name>
</gene>
<dbReference type="EMBL" id="CP019655">
    <property type="protein sequence ID" value="AVF25361.1"/>
    <property type="molecule type" value="Genomic_DNA"/>
</dbReference>
<evidence type="ECO:0000313" key="2">
    <source>
        <dbReference type="EMBL" id="QHZ50346.1"/>
    </source>
</evidence>
<protein>
    <submittedName>
        <fullName evidence="1">Putative ethanolamine utilization protein</fullName>
    </submittedName>
</protein>
<dbReference type="InterPro" id="IPR013372">
    <property type="entry name" value="Eut_put"/>
</dbReference>
<accession>A0A6C0QQ22</accession>
<evidence type="ECO:0000313" key="1">
    <source>
        <dbReference type="EMBL" id="AVF25361.1"/>
    </source>
</evidence>
<dbReference type="GeneID" id="64217961"/>
<sequence>MNLESLDREALIQAVADEVYKRLRQNQTAEAIPPVKPKAVLLSGEPVSELEEMLNPHYDVQYYDESLRDCDLIIIPKLCIQLLSNLANGISAGNRERFVLTMLLKGKRVIALDEGLLYRKYKSAAPVLLYKLYAGFADKLENYGIRIVQTPELLAACLEEDGQSDIQTEVEDIPSCQDVLSKKVITEAELKQCHFRNIKTVVVDRNSIITPLAQDYLRMQKMHVHRR</sequence>
<dbReference type="STRING" id="147375.BXP28_12665"/>
<dbReference type="RefSeq" id="WP_024093587.1">
    <property type="nucleotide sequence ID" value="NZ_CP019651.1"/>
</dbReference>
<accession>A0A8B6WY13</accession>
<evidence type="ECO:0000313" key="3">
    <source>
        <dbReference type="Proteomes" id="UP000239833"/>
    </source>
</evidence>
<name>A0A2L1TXE5_9BACL</name>
<accession>A0A2L1TXE5</accession>
<reference evidence="1 4" key="2">
    <citation type="journal article" date="2020" name="Int. J. Med. Microbiol.">
        <title>Discovery of Paenibacillus larvae ERIC V: Phenotypic and genomic comparison to genotypes ERIC I-IV reveal different inventories of virulence factors which correlate with epidemiological prevalences of American Foulbrood.</title>
        <authorList>
            <person name="Beims H."/>
            <person name="Bunk B."/>
            <person name="Erler S."/>
            <person name="Mohr K.I."/>
            <person name="Sproer C."/>
            <person name="Pradella S."/>
            <person name="Gunther G."/>
            <person name="Rohde M."/>
            <person name="von der Ohe W."/>
            <person name="Steinert M."/>
        </authorList>
    </citation>
    <scope>NUCLEOTIDE SEQUENCE</scope>
    <source>
        <strain evidence="1">Eric_III</strain>
        <strain evidence="2">Eric_V</strain>
    </source>
</reference>
<dbReference type="EMBL" id="CP019717">
    <property type="protein sequence ID" value="QHZ50346.1"/>
    <property type="molecule type" value="Genomic_DNA"/>
</dbReference>
<dbReference type="Proteomes" id="UP000464330">
    <property type="component" value="Chromosome"/>
</dbReference>
<reference evidence="3" key="1">
    <citation type="submission" date="2017-02" db="EMBL/GenBank/DDBJ databases">
        <title>Delineation of Paenibacillus larvae strains originating from foulbrood outbreaks.</title>
        <authorList>
            <person name="Beims H."/>
            <person name="Bunk B."/>
            <person name="Sproeer C."/>
            <person name="Mohr K.I."/>
            <person name="Pradella S."/>
            <person name="Guenther G."/>
            <person name="Rohde M."/>
            <person name="von der Ohe W."/>
            <person name="Steinert M."/>
        </authorList>
    </citation>
    <scope>NUCLEOTIDE SEQUENCE [LARGE SCALE GENOMIC DNA]</scope>
    <source>
        <strain evidence="3">Eric_III</strain>
    </source>
</reference>
<dbReference type="Proteomes" id="UP000239833">
    <property type="component" value="Chromosome"/>
</dbReference>
<dbReference type="PIRSF" id="PIRSF034981">
    <property type="entry name" value="Eut_put"/>
    <property type="match status" value="1"/>
</dbReference>
<proteinExistence type="predicted"/>
<dbReference type="AlphaFoldDB" id="A0A2L1TXE5"/>
<evidence type="ECO:0000313" key="4">
    <source>
        <dbReference type="Proteomes" id="UP000464330"/>
    </source>
</evidence>